<dbReference type="PANTHER" id="PTHR42743:SF11">
    <property type="entry name" value="AMINODEOXYCHORISMATE LYASE"/>
    <property type="match status" value="1"/>
</dbReference>
<dbReference type="EMBL" id="JBHTAC010000061">
    <property type="protein sequence ID" value="MFC7247656.1"/>
    <property type="molecule type" value="Genomic_DNA"/>
</dbReference>
<evidence type="ECO:0000313" key="3">
    <source>
        <dbReference type="Proteomes" id="UP001596392"/>
    </source>
</evidence>
<dbReference type="InterPro" id="IPR027417">
    <property type="entry name" value="P-loop_NTPase"/>
</dbReference>
<reference evidence="3" key="1">
    <citation type="journal article" date="2019" name="Int. J. Syst. Evol. Microbiol.">
        <title>The Global Catalogue of Microorganisms (GCM) 10K type strain sequencing project: providing services to taxonomists for standard genome sequencing and annotation.</title>
        <authorList>
            <consortium name="The Broad Institute Genomics Platform"/>
            <consortium name="The Broad Institute Genome Sequencing Center for Infectious Disease"/>
            <person name="Wu L."/>
            <person name="Ma J."/>
        </authorList>
    </citation>
    <scope>NUCLEOTIDE SEQUENCE [LARGE SCALE GENOMIC DNA]</scope>
    <source>
        <strain evidence="3">CGMCC 1.9106</strain>
    </source>
</reference>
<evidence type="ECO:0000313" key="2">
    <source>
        <dbReference type="EMBL" id="MFC7247656.1"/>
    </source>
</evidence>
<name>A0ABW2HAE8_9ACTN</name>
<dbReference type="Gene3D" id="3.40.50.300">
    <property type="entry name" value="P-loop containing nucleotide triphosphate hydrolases"/>
    <property type="match status" value="1"/>
</dbReference>
<accession>A0ABW2HAE8</accession>
<dbReference type="PANTHER" id="PTHR42743">
    <property type="entry name" value="AMINO-ACID AMINOTRANSFERASE"/>
    <property type="match status" value="1"/>
</dbReference>
<proteinExistence type="inferred from homology"/>
<sequence>MVTRVAMWSGPRNVSTALMRSFGARADTQVVDEPLYAHYLEVTGLDHPGRVEILASQPRRWQDVAAALTGPLPSGIDVHYQKHMTHHLLPDIGREWLGELANAYLIRDPAHVVASYAKVRGEPTLADLGFTQQAEIFRAYGGPVVDAADLLRDPAGVLAKLCAALGIGWDPAMLSWPAGPRDTDGVWAPHWYANVESSTGFAAYDPSPAAVPDRLRHLVDAAQPYYDELHAHRLTTAA</sequence>
<evidence type="ECO:0000256" key="1">
    <source>
        <dbReference type="ARBA" id="ARBA00009320"/>
    </source>
</evidence>
<dbReference type="Pfam" id="PF19798">
    <property type="entry name" value="Sulfotransfer_5"/>
    <property type="match status" value="1"/>
</dbReference>
<keyword evidence="3" id="KW-1185">Reference proteome</keyword>
<dbReference type="RefSeq" id="WP_376810373.1">
    <property type="nucleotide sequence ID" value="NZ_JBHTAC010000061.1"/>
</dbReference>
<dbReference type="SUPFAM" id="SSF52540">
    <property type="entry name" value="P-loop containing nucleoside triphosphate hydrolases"/>
    <property type="match status" value="1"/>
</dbReference>
<dbReference type="InterPro" id="IPR050571">
    <property type="entry name" value="Class-IV_PLP-Dep_Aminotrnsfr"/>
</dbReference>
<organism evidence="2 3">
    <name type="scientific">Catellatospora aurea</name>
    <dbReference type="NCBI Taxonomy" id="1337874"/>
    <lineage>
        <taxon>Bacteria</taxon>
        <taxon>Bacillati</taxon>
        <taxon>Actinomycetota</taxon>
        <taxon>Actinomycetes</taxon>
        <taxon>Micromonosporales</taxon>
        <taxon>Micromonosporaceae</taxon>
        <taxon>Catellatospora</taxon>
    </lineage>
</organism>
<comment type="caution">
    <text evidence="2">The sequence shown here is derived from an EMBL/GenBank/DDBJ whole genome shotgun (WGS) entry which is preliminary data.</text>
</comment>
<dbReference type="Proteomes" id="UP001596392">
    <property type="component" value="Unassembled WGS sequence"/>
</dbReference>
<keyword evidence="2" id="KW-0378">Hydrolase</keyword>
<protein>
    <submittedName>
        <fullName evidence="2">HAD family hydrolase</fullName>
    </submittedName>
</protein>
<dbReference type="GO" id="GO:0016787">
    <property type="term" value="F:hydrolase activity"/>
    <property type="evidence" value="ECO:0007669"/>
    <property type="project" value="UniProtKB-KW"/>
</dbReference>
<gene>
    <name evidence="2" type="ORF">ACFQO7_34770</name>
</gene>
<comment type="similarity">
    <text evidence="1">Belongs to the class-IV pyridoxal-phosphate-dependent aminotransferase family.</text>
</comment>